<keyword evidence="8" id="KW-1185">Reference proteome</keyword>
<evidence type="ECO:0000259" key="4">
    <source>
        <dbReference type="Pfam" id="PF13302"/>
    </source>
</evidence>
<comment type="similarity">
    <text evidence="3">Belongs to the acetyltransferase family. RimJ subfamily.</text>
</comment>
<dbReference type="PANTHER" id="PTHR43792">
    <property type="entry name" value="GNAT FAMILY, PUTATIVE (AFU_ORTHOLOGUE AFUA_3G00765)-RELATED-RELATED"/>
    <property type="match status" value="1"/>
</dbReference>
<evidence type="ECO:0000313" key="7">
    <source>
        <dbReference type="Proteomes" id="UP000196435"/>
    </source>
</evidence>
<evidence type="ECO:0000313" key="6">
    <source>
        <dbReference type="EMBL" id="SIP73997.1"/>
    </source>
</evidence>
<dbReference type="GO" id="GO:0016747">
    <property type="term" value="F:acyltransferase activity, transferring groups other than amino-acyl groups"/>
    <property type="evidence" value="ECO:0007669"/>
    <property type="project" value="InterPro"/>
</dbReference>
<proteinExistence type="inferred from homology"/>
<evidence type="ECO:0000256" key="2">
    <source>
        <dbReference type="ARBA" id="ARBA00023315"/>
    </source>
</evidence>
<reference evidence="6" key="1">
    <citation type="submission" date="2016-12" db="EMBL/GenBank/DDBJ databases">
        <authorList>
            <person name="Song W.-J."/>
            <person name="Kurnit D.M."/>
        </authorList>
    </citation>
    <scope>NUCLEOTIDE SEQUENCE [LARGE SCALE GENOMIC DNA]</scope>
    <source>
        <strain evidence="6">HGB1681</strain>
    </source>
</reference>
<dbReference type="AlphaFoldDB" id="A0A1N6MYW0"/>
<sequence length="189" mass="22017">MPFEDLETNRLLLKKLANTDAAHIQQKFPHWDIVKYLDRNAVPWPYPDNGGEFFVNNVAIPAMQNQEVYIWSLRLKTNPDELIGIIGLYNKQDNNRGFWLAQEYHGCGLMREACERVTSYWFNELGQTALRVAKAKVNEKSRKISLAEGMKVIRTGQKEYVSGTHDCELWELTREEWLNRQISDHSESS</sequence>
<reference evidence="7" key="2">
    <citation type="submission" date="2016-12" db="EMBL/GenBank/DDBJ databases">
        <authorList>
            <person name="Gaudriault S."/>
        </authorList>
    </citation>
    <scope>NUCLEOTIDE SEQUENCE [LARGE SCALE GENOMIC DNA]</scope>
    <source>
        <strain evidence="7">HGB1681 (deposited as PTA-6826 in the American Type Culture Collection)</strain>
    </source>
</reference>
<dbReference type="Proteomes" id="UP000196435">
    <property type="component" value="Unassembled WGS sequence"/>
</dbReference>
<dbReference type="PANTHER" id="PTHR43792:SF8">
    <property type="entry name" value="[RIBOSOMAL PROTEIN US5]-ALANINE N-ACETYLTRANSFERASE"/>
    <property type="match status" value="1"/>
</dbReference>
<dbReference type="InterPro" id="IPR016181">
    <property type="entry name" value="Acyl_CoA_acyltransferase"/>
</dbReference>
<dbReference type="InterPro" id="IPR000182">
    <property type="entry name" value="GNAT_dom"/>
</dbReference>
<keyword evidence="2" id="KW-0012">Acyltransferase</keyword>
<reference evidence="5 8" key="3">
    <citation type="journal article" date="2017" name="Nat. Microbiol.">
        <title>Natural product diversity associated with the nematode symbionts Photorhabdus and Xenorhabdus.</title>
        <authorList>
            <person name="Tobias N.J."/>
            <person name="Wolff H."/>
            <person name="Djahanschiri B."/>
            <person name="Grundmann F."/>
            <person name="Kronenwerth M."/>
            <person name="Shi Y.M."/>
            <person name="Simonyi S."/>
            <person name="Grun P."/>
            <person name="Shapiro-Ilan D."/>
            <person name="Pidot S.J."/>
            <person name="Stinear T.P."/>
            <person name="Ebersberger I."/>
            <person name="Bode H.B."/>
        </authorList>
    </citation>
    <scope>NUCLEOTIDE SEQUENCE [LARGE SCALE GENOMIC DNA]</scope>
    <source>
        <strain evidence="5 8">DSM 16336</strain>
    </source>
</reference>
<gene>
    <name evidence="5" type="ORF">Xinn_00498</name>
    <name evidence="6" type="ORF">XIS1_480123</name>
</gene>
<dbReference type="Proteomes" id="UP000224871">
    <property type="component" value="Unassembled WGS sequence"/>
</dbReference>
<feature type="domain" description="N-acetyltransferase" evidence="4">
    <location>
        <begin position="10"/>
        <end position="151"/>
    </location>
</feature>
<dbReference type="EMBL" id="FTLG01000190">
    <property type="protein sequence ID" value="SIP73997.1"/>
    <property type="molecule type" value="Genomic_DNA"/>
</dbReference>
<dbReference type="SUPFAM" id="SSF55729">
    <property type="entry name" value="Acyl-CoA N-acyltransferases (Nat)"/>
    <property type="match status" value="1"/>
</dbReference>
<keyword evidence="1" id="KW-0808">Transferase</keyword>
<accession>A0A1N6MYW0</accession>
<evidence type="ECO:0000256" key="1">
    <source>
        <dbReference type="ARBA" id="ARBA00022679"/>
    </source>
</evidence>
<evidence type="ECO:0000313" key="8">
    <source>
        <dbReference type="Proteomes" id="UP000224871"/>
    </source>
</evidence>
<dbReference type="Pfam" id="PF13302">
    <property type="entry name" value="Acetyltransf_3"/>
    <property type="match status" value="1"/>
</dbReference>
<evidence type="ECO:0000256" key="3">
    <source>
        <dbReference type="ARBA" id="ARBA00038502"/>
    </source>
</evidence>
<protein>
    <submittedName>
        <fullName evidence="5">N-acetyltransferase</fullName>
    </submittedName>
</protein>
<organism evidence="6 7">
    <name type="scientific">Xenorhabdus innexi</name>
    <dbReference type="NCBI Taxonomy" id="290109"/>
    <lineage>
        <taxon>Bacteria</taxon>
        <taxon>Pseudomonadati</taxon>
        <taxon>Pseudomonadota</taxon>
        <taxon>Gammaproteobacteria</taxon>
        <taxon>Enterobacterales</taxon>
        <taxon>Morganellaceae</taxon>
        <taxon>Xenorhabdus</taxon>
    </lineage>
</organism>
<name>A0A1N6MYW0_9GAMM</name>
<evidence type="ECO:0000313" key="5">
    <source>
        <dbReference type="EMBL" id="PHM38014.1"/>
    </source>
</evidence>
<dbReference type="OrthoDB" id="9804153at2"/>
<dbReference type="EMBL" id="NIBU01000004">
    <property type="protein sequence ID" value="PHM38014.1"/>
    <property type="molecule type" value="Genomic_DNA"/>
</dbReference>
<dbReference type="RefSeq" id="WP_086953437.1">
    <property type="nucleotide sequence ID" value="NZ_CAWNQC010000237.1"/>
</dbReference>
<dbReference type="InterPro" id="IPR051531">
    <property type="entry name" value="N-acetyltransferase"/>
</dbReference>
<dbReference type="Gene3D" id="3.40.630.30">
    <property type="match status" value="1"/>
</dbReference>